<dbReference type="Gene3D" id="3.40.50.280">
    <property type="entry name" value="Cobalamin-binding domain"/>
    <property type="match status" value="1"/>
</dbReference>
<evidence type="ECO:0000256" key="3">
    <source>
        <dbReference type="ARBA" id="ARBA00022723"/>
    </source>
</evidence>
<dbReference type="GO" id="GO:0004820">
    <property type="term" value="F:glycine-tRNA ligase activity"/>
    <property type="evidence" value="ECO:0007669"/>
    <property type="project" value="InterPro"/>
</dbReference>
<dbReference type="Proteomes" id="UP000705508">
    <property type="component" value="Unassembled WGS sequence"/>
</dbReference>
<dbReference type="InterPro" id="IPR006158">
    <property type="entry name" value="Cobalamin-bd"/>
</dbReference>
<dbReference type="InterPro" id="IPR034466">
    <property type="entry name" value="Methyltransferase_Class_B"/>
</dbReference>
<protein>
    <submittedName>
        <fullName evidence="8">B12-binding domain-containing radical SAM protein</fullName>
    </submittedName>
</protein>
<evidence type="ECO:0000256" key="4">
    <source>
        <dbReference type="ARBA" id="ARBA00023004"/>
    </source>
</evidence>
<dbReference type="GO" id="GO:0005524">
    <property type="term" value="F:ATP binding"/>
    <property type="evidence" value="ECO:0007669"/>
    <property type="project" value="InterPro"/>
</dbReference>
<dbReference type="InterPro" id="IPR058240">
    <property type="entry name" value="rSAM_sf"/>
</dbReference>
<dbReference type="SMART" id="SM00729">
    <property type="entry name" value="Elp3"/>
    <property type="match status" value="1"/>
</dbReference>
<evidence type="ECO:0000313" key="9">
    <source>
        <dbReference type="Proteomes" id="UP000705508"/>
    </source>
</evidence>
<evidence type="ECO:0000256" key="1">
    <source>
        <dbReference type="ARBA" id="ARBA00001966"/>
    </source>
</evidence>
<evidence type="ECO:0000256" key="2">
    <source>
        <dbReference type="ARBA" id="ARBA00022691"/>
    </source>
</evidence>
<dbReference type="SFLD" id="SFLDG01082">
    <property type="entry name" value="B12-binding_domain_containing"/>
    <property type="match status" value="1"/>
</dbReference>
<comment type="caution">
    <text evidence="8">The sequence shown here is derived from an EMBL/GenBank/DDBJ whole genome shotgun (WGS) entry which is preliminary data.</text>
</comment>
<dbReference type="Pfam" id="PF02310">
    <property type="entry name" value="B12-binding"/>
    <property type="match status" value="1"/>
</dbReference>
<dbReference type="Pfam" id="PF13311">
    <property type="entry name" value="DUF4080"/>
    <property type="match status" value="1"/>
</dbReference>
<feature type="domain" description="B12-binding" evidence="6">
    <location>
        <begin position="2"/>
        <end position="139"/>
    </location>
</feature>
<dbReference type="PANTHER" id="PTHR43409">
    <property type="entry name" value="ANAEROBIC MAGNESIUM-PROTOPORPHYRIN IX MONOMETHYL ESTER CYCLASE-RELATED"/>
    <property type="match status" value="1"/>
</dbReference>
<evidence type="ECO:0000259" key="7">
    <source>
        <dbReference type="PROSITE" id="PS51918"/>
    </source>
</evidence>
<comment type="cofactor">
    <cofactor evidence="1">
        <name>[4Fe-4S] cluster</name>
        <dbReference type="ChEBI" id="CHEBI:49883"/>
    </cofactor>
</comment>
<evidence type="ECO:0000256" key="5">
    <source>
        <dbReference type="ARBA" id="ARBA00023014"/>
    </source>
</evidence>
<organism evidence="8 9">
    <name type="scientific">Mordavella massiliensis</name>
    <dbReference type="NCBI Taxonomy" id="1871024"/>
    <lineage>
        <taxon>Bacteria</taxon>
        <taxon>Bacillati</taxon>
        <taxon>Bacillota</taxon>
        <taxon>Clostridia</taxon>
        <taxon>Eubacteriales</taxon>
        <taxon>Clostridiaceae</taxon>
        <taxon>Mordavella</taxon>
    </lineage>
</organism>
<keyword evidence="3" id="KW-0479">Metal-binding</keyword>
<dbReference type="GO" id="GO:0031419">
    <property type="term" value="F:cobalamin binding"/>
    <property type="evidence" value="ECO:0007669"/>
    <property type="project" value="InterPro"/>
</dbReference>
<dbReference type="GO" id="GO:0051539">
    <property type="term" value="F:4 iron, 4 sulfur cluster binding"/>
    <property type="evidence" value="ECO:0007669"/>
    <property type="project" value="UniProtKB-KW"/>
</dbReference>
<feature type="domain" description="Radical SAM core" evidence="7">
    <location>
        <begin position="178"/>
        <end position="397"/>
    </location>
</feature>
<dbReference type="SUPFAM" id="SSF102114">
    <property type="entry name" value="Radical SAM enzymes"/>
    <property type="match status" value="1"/>
</dbReference>
<dbReference type="InterPro" id="IPR006638">
    <property type="entry name" value="Elp3/MiaA/NifB-like_rSAM"/>
</dbReference>
<dbReference type="InterPro" id="IPR023404">
    <property type="entry name" value="rSAM_horseshoe"/>
</dbReference>
<dbReference type="PROSITE" id="PS51918">
    <property type="entry name" value="RADICAL_SAM"/>
    <property type="match status" value="1"/>
</dbReference>
<dbReference type="EMBL" id="JACJKS010000009">
    <property type="protein sequence ID" value="MBM6948566.1"/>
    <property type="molecule type" value="Genomic_DNA"/>
</dbReference>
<keyword evidence="5" id="KW-0411">Iron-sulfur</keyword>
<name>A0A939BHA5_9CLOT</name>
<reference evidence="8" key="2">
    <citation type="journal article" date="2021" name="Sci. Rep.">
        <title>The distribution of antibiotic resistance genes in chicken gut microbiota commensals.</title>
        <authorList>
            <person name="Juricova H."/>
            <person name="Matiasovicova J."/>
            <person name="Kubasova T."/>
            <person name="Cejkova D."/>
            <person name="Rychlik I."/>
        </authorList>
    </citation>
    <scope>NUCLEOTIDE SEQUENCE</scope>
    <source>
        <strain evidence="8">An582</strain>
    </source>
</reference>
<evidence type="ECO:0000313" key="8">
    <source>
        <dbReference type="EMBL" id="MBM6948566.1"/>
    </source>
</evidence>
<reference evidence="8" key="1">
    <citation type="submission" date="2020-08" db="EMBL/GenBank/DDBJ databases">
        <authorList>
            <person name="Cejkova D."/>
            <person name="Kubasova T."/>
            <person name="Jahodarova E."/>
            <person name="Rychlik I."/>
        </authorList>
    </citation>
    <scope>NUCLEOTIDE SEQUENCE</scope>
    <source>
        <strain evidence="8">An582</strain>
    </source>
</reference>
<dbReference type="InterPro" id="IPR006194">
    <property type="entry name" value="Gly-tRNA-synth_heterodimer"/>
</dbReference>
<dbReference type="GO" id="GO:0006426">
    <property type="term" value="P:glycyl-tRNA aminoacylation"/>
    <property type="evidence" value="ECO:0007669"/>
    <property type="project" value="InterPro"/>
</dbReference>
<proteinExistence type="predicted"/>
<keyword evidence="4" id="KW-0408">Iron</keyword>
<sequence length="574" mass="66369">MKKVLLAAVNAKYIHSNLAVYSLQRYARQRIPGGMDRIGIAEYTINQQAETILADLFRRAPEVLCFSCYIWNMDMVARLLPEVKKVLPETQIWLGGPEVSYDAAAVLVKYPCVSGVMRGEGEETFAELAQAWARGEQPDLQGIRGVTYRESDGRIRENPWREPVELDSIPFVYTDMAQFRNRILYYESSRGCPFSCSYCLSSIDKKLRFRSPALVKEELCFFLEQKTAQVKFVDRTFNCRRDHAMEIWRFIKEHDNGVTNFHFEISADLLDEEELALLRSMRPGLVQLEIGVQSTNPETIRKIRRSMDLAKLERAVRRIGEGANIHQHLDLIAGLPGEDLESFGRSFDRVYAMRPGELQLGFLKVLKGSRMEEEKEEYGLVCRDTPPYEVLFTRWLSYADILVLKGVEEMTEIYYNSGQFKHTLLFLEKYFSSPFALYRKLAACYEENGLRGMQHARPARYEFLLAFGGSVCPGEKEALREALVFDYYLRENAKSRPAFAGEPQADPEWVRRFYEEEVSGHCYLKGYEGVDKNQLRRMTHLEYFPLSDGYVLFDYRKRDPLTNDGTAICVAKRK</sequence>
<dbReference type="SFLD" id="SFLDS00029">
    <property type="entry name" value="Radical_SAM"/>
    <property type="match status" value="1"/>
</dbReference>
<dbReference type="PANTHER" id="PTHR43409:SF16">
    <property type="entry name" value="SLR0320 PROTEIN"/>
    <property type="match status" value="1"/>
</dbReference>
<dbReference type="PROSITE" id="PS50861">
    <property type="entry name" value="AA_TRNA_LIGASE_II_GLYAB"/>
    <property type="match status" value="1"/>
</dbReference>
<dbReference type="InterPro" id="IPR007197">
    <property type="entry name" value="rSAM"/>
</dbReference>
<dbReference type="AlphaFoldDB" id="A0A939BHA5"/>
<dbReference type="InterPro" id="IPR051198">
    <property type="entry name" value="BchE-like"/>
</dbReference>
<dbReference type="GO" id="GO:0005829">
    <property type="term" value="C:cytosol"/>
    <property type="evidence" value="ECO:0007669"/>
    <property type="project" value="TreeGrafter"/>
</dbReference>
<gene>
    <name evidence="8" type="ORF">H6A20_07825</name>
</gene>
<dbReference type="InterPro" id="IPR025288">
    <property type="entry name" value="DUF4080"/>
</dbReference>
<dbReference type="RefSeq" id="WP_204906582.1">
    <property type="nucleotide sequence ID" value="NZ_JACJKS010000009.1"/>
</dbReference>
<dbReference type="SFLD" id="SFLDG01123">
    <property type="entry name" value="methyltransferase_(Class_B)"/>
    <property type="match status" value="1"/>
</dbReference>
<dbReference type="PROSITE" id="PS51332">
    <property type="entry name" value="B12_BINDING"/>
    <property type="match status" value="1"/>
</dbReference>
<dbReference type="Pfam" id="PF04055">
    <property type="entry name" value="Radical_SAM"/>
    <property type="match status" value="1"/>
</dbReference>
<dbReference type="CDD" id="cd02068">
    <property type="entry name" value="radical_SAM_B12_BD"/>
    <property type="match status" value="1"/>
</dbReference>
<evidence type="ECO:0000259" key="6">
    <source>
        <dbReference type="PROSITE" id="PS51332"/>
    </source>
</evidence>
<accession>A0A939BHA5</accession>
<dbReference type="CDD" id="cd01335">
    <property type="entry name" value="Radical_SAM"/>
    <property type="match status" value="1"/>
</dbReference>
<dbReference type="Gene3D" id="3.80.30.20">
    <property type="entry name" value="tm_1862 like domain"/>
    <property type="match status" value="1"/>
</dbReference>
<dbReference type="GO" id="GO:0046872">
    <property type="term" value="F:metal ion binding"/>
    <property type="evidence" value="ECO:0007669"/>
    <property type="project" value="UniProtKB-KW"/>
</dbReference>
<keyword evidence="2" id="KW-0949">S-adenosyl-L-methionine</keyword>